<feature type="domain" description="DUF4007" evidence="1">
    <location>
        <begin position="7"/>
        <end position="280"/>
    </location>
</feature>
<name>A0ABZ0IKK0_9BACT</name>
<proteinExistence type="predicted"/>
<reference evidence="2 3" key="1">
    <citation type="journal article" date="2023" name="Microbiol. Resour. Announc.">
        <title>Complete Genome Sequence of Imperialibacter roseus strain P4T.</title>
        <authorList>
            <person name="Tizabi D.R."/>
            <person name="Bachvaroff T."/>
            <person name="Hill R.T."/>
        </authorList>
    </citation>
    <scope>NUCLEOTIDE SEQUENCE [LARGE SCALE GENOMIC DNA]</scope>
    <source>
        <strain evidence="2 3">P4T</strain>
    </source>
</reference>
<keyword evidence="3" id="KW-1185">Reference proteome</keyword>
<dbReference type="RefSeq" id="WP_317487859.1">
    <property type="nucleotide sequence ID" value="NZ_CP136051.1"/>
</dbReference>
<dbReference type="EMBL" id="CP136051">
    <property type="protein sequence ID" value="WOK05066.1"/>
    <property type="molecule type" value="Genomic_DNA"/>
</dbReference>
<sequence length="282" mass="32391">MSQTLRFSGHESFQCRFYWLKKGYDFIQENGDFSSDDAPVKLGVGKNMVTAIRYWLKAFGVFDHEVKEISPLASKIFDSNTGWDPYLEDEGTLWLLHYFLIKNDYASSYGLIFNDLRKKRPDFNFKHFETSVEQAGGSVASNTLKTDFQIFSRTYIPRDDSKDLDESYSGLLTELGLVSKFKKDKTEYFSIEPKRKRDIPVAIFLYCLLESTGTSNSVSFDSVYSDGVGSTFALTRDGLTEMLEKLAESYQWITFSNEAGIKELQFSKQVAPFDILKEYYEG</sequence>
<accession>A0ABZ0IKK0</accession>
<evidence type="ECO:0000259" key="1">
    <source>
        <dbReference type="Pfam" id="PF13182"/>
    </source>
</evidence>
<dbReference type="InterPro" id="IPR025248">
    <property type="entry name" value="DUF4007"/>
</dbReference>
<organism evidence="2 3">
    <name type="scientific">Imperialibacter roseus</name>
    <dbReference type="NCBI Taxonomy" id="1324217"/>
    <lineage>
        <taxon>Bacteria</taxon>
        <taxon>Pseudomonadati</taxon>
        <taxon>Bacteroidota</taxon>
        <taxon>Cytophagia</taxon>
        <taxon>Cytophagales</taxon>
        <taxon>Flammeovirgaceae</taxon>
        <taxon>Imperialibacter</taxon>
    </lineage>
</organism>
<evidence type="ECO:0000313" key="3">
    <source>
        <dbReference type="Proteomes" id="UP001302349"/>
    </source>
</evidence>
<dbReference type="Pfam" id="PF13182">
    <property type="entry name" value="DUF4007"/>
    <property type="match status" value="1"/>
</dbReference>
<dbReference type="Proteomes" id="UP001302349">
    <property type="component" value="Chromosome"/>
</dbReference>
<evidence type="ECO:0000313" key="2">
    <source>
        <dbReference type="EMBL" id="WOK05066.1"/>
    </source>
</evidence>
<gene>
    <name evidence="2" type="ORF">RT717_18450</name>
</gene>
<protein>
    <submittedName>
        <fullName evidence="2">DUF4007 family protein</fullName>
    </submittedName>
</protein>